<dbReference type="Gene3D" id="2.60.120.10">
    <property type="entry name" value="Jelly Rolls"/>
    <property type="match status" value="1"/>
</dbReference>
<dbReference type="EMBL" id="JXSQ01000009">
    <property type="protein sequence ID" value="KIP52557.1"/>
    <property type="molecule type" value="Genomic_DNA"/>
</dbReference>
<comment type="caution">
    <text evidence="2">The sequence shown here is derived from an EMBL/GenBank/DDBJ whole genome shotgun (WGS) entry which is preliminary data.</text>
</comment>
<dbReference type="InterPro" id="IPR011051">
    <property type="entry name" value="RmlC_Cupin_sf"/>
</dbReference>
<proteinExistence type="predicted"/>
<protein>
    <submittedName>
        <fullName evidence="2">Cupin</fullName>
    </submittedName>
</protein>
<sequence>MSNSQTVVLHDAANASLGSFEPKPTAVTEGLQEATLEIWEGGKTSTGLWASEVGTFTAERIGYSEICYFIEGSVTVEVEGEEPVKYGAGDVMVMPSGWKGIWHVHSPVRKHFTVIED</sequence>
<keyword evidence="3" id="KW-1185">Reference proteome</keyword>
<dbReference type="PANTHER" id="PTHR40943">
    <property type="entry name" value="CYTOPLASMIC PROTEIN-RELATED"/>
    <property type="match status" value="1"/>
</dbReference>
<evidence type="ECO:0000259" key="1">
    <source>
        <dbReference type="Pfam" id="PF05899"/>
    </source>
</evidence>
<evidence type="ECO:0000313" key="2">
    <source>
        <dbReference type="EMBL" id="KIP52557.1"/>
    </source>
</evidence>
<dbReference type="Proteomes" id="UP000032120">
    <property type="component" value="Unassembled WGS sequence"/>
</dbReference>
<evidence type="ECO:0000313" key="3">
    <source>
        <dbReference type="Proteomes" id="UP000032120"/>
    </source>
</evidence>
<dbReference type="InterPro" id="IPR008579">
    <property type="entry name" value="UGlyAH_Cupin_dom"/>
</dbReference>
<dbReference type="CDD" id="cd02227">
    <property type="entry name" value="cupin_TM1112-like"/>
    <property type="match status" value="1"/>
</dbReference>
<dbReference type="Pfam" id="PF05899">
    <property type="entry name" value="Cupin_3"/>
    <property type="match status" value="1"/>
</dbReference>
<dbReference type="InterPro" id="IPR014710">
    <property type="entry name" value="RmlC-like_jellyroll"/>
</dbReference>
<reference evidence="2 3" key="1">
    <citation type="submission" date="2015-01" db="EMBL/GenBank/DDBJ databases">
        <title>Draft genome sequence of Leucobacter komagatae strain VKM ST2845.</title>
        <authorList>
            <person name="Karlyshev A.V."/>
            <person name="Kudryashova E.B."/>
        </authorList>
    </citation>
    <scope>NUCLEOTIDE SEQUENCE [LARGE SCALE GENOMIC DNA]</scope>
    <source>
        <strain evidence="2 3">VKM ST2845</strain>
    </source>
</reference>
<dbReference type="AlphaFoldDB" id="A0A0D0IN83"/>
<dbReference type="OrthoDB" id="9799053at2"/>
<accession>A0A0D0IN83</accession>
<dbReference type="SUPFAM" id="SSF51182">
    <property type="entry name" value="RmlC-like cupins"/>
    <property type="match status" value="1"/>
</dbReference>
<name>A0A0D0IN83_9MICO</name>
<organism evidence="2 3">
    <name type="scientific">Leucobacter komagatae</name>
    <dbReference type="NCBI Taxonomy" id="55969"/>
    <lineage>
        <taxon>Bacteria</taxon>
        <taxon>Bacillati</taxon>
        <taxon>Actinomycetota</taxon>
        <taxon>Actinomycetes</taxon>
        <taxon>Micrococcales</taxon>
        <taxon>Microbacteriaceae</taxon>
        <taxon>Leucobacter</taxon>
    </lineage>
</organism>
<feature type="domain" description="(S)-ureidoglycine aminohydrolase cupin" evidence="1">
    <location>
        <begin position="41"/>
        <end position="112"/>
    </location>
</feature>
<gene>
    <name evidence="2" type="ORF">SD72_08275</name>
</gene>
<dbReference type="PANTHER" id="PTHR40943:SF1">
    <property type="entry name" value="CYTOPLASMIC PROTEIN"/>
    <property type="match status" value="1"/>
</dbReference>
<dbReference type="RefSeq" id="WP_042543980.1">
    <property type="nucleotide sequence ID" value="NZ_JXSQ01000009.1"/>
</dbReference>